<keyword evidence="4" id="KW-0342">GTP-binding</keyword>
<evidence type="ECO:0000256" key="3">
    <source>
        <dbReference type="ARBA" id="ARBA00022801"/>
    </source>
</evidence>
<keyword evidence="7" id="KW-1185">Reference proteome</keyword>
<evidence type="ECO:0000313" key="7">
    <source>
        <dbReference type="Proteomes" id="UP000765507"/>
    </source>
</evidence>
<sequence length="515" mass="57419">RTLQEIREDCVENLRELGEASPRVFLLSSWERDNYDFQLLQETLERELDSHKGLAFILARPDISEKIVKKNKVKPLKHRSKCAPVSSAIAADPDPDLQLKPSDPLPAADRAMFSEEDNEELEAAARTGNLAEIAVRLKKSLESSENTQLHIAVTGESGSGKSSFVNAIRGLKDEDEGAAETGVVETTMEPKAYPHPVLPSVTMWDLPGIGTPNFQPDKYLKQVKFNNFDFFIIIASERFTSHHTSLAREIHKMGKRFYYVRSKVDNDLYAAQNRRPSTYNEVRILQEIRENCVKNLSEVGEASPRVFLISGWKLHQYDFHFLQETLEQELDAHKRLTFLLALPNISAKILEKKKAELQKQIWKLALVSSVAAAIPLPGFGLACDITILVISMRRYCKAFGLDTTSLTHLAKRVGMTVPELRAVIKSPLAAEISKELVLKLLSKAACGTAVAAETALSYIPVPVVGSLLAAGVSFGTTYYMLQSFLNEAAEDAQKVLSMTLEDEKFKQEQTSPCVK</sequence>
<dbReference type="SUPFAM" id="SSF52540">
    <property type="entry name" value="P-loop containing nucleoside triphosphate hydrolases"/>
    <property type="match status" value="1"/>
</dbReference>
<comment type="similarity">
    <text evidence="1">Belongs to the TRAFAC class dynamin-like GTPase superfamily. IRG family.</text>
</comment>
<feature type="non-terminal residue" evidence="6">
    <location>
        <position position="1"/>
    </location>
</feature>
<dbReference type="GO" id="GO:0003924">
    <property type="term" value="F:GTPase activity"/>
    <property type="evidence" value="ECO:0007669"/>
    <property type="project" value="TreeGrafter"/>
</dbReference>
<accession>A0A8T1SC36</accession>
<organism evidence="6 7">
    <name type="scientific">Chelydra serpentina</name>
    <name type="common">Snapping turtle</name>
    <name type="synonym">Testudo serpentina</name>
    <dbReference type="NCBI Taxonomy" id="8475"/>
    <lineage>
        <taxon>Eukaryota</taxon>
        <taxon>Metazoa</taxon>
        <taxon>Chordata</taxon>
        <taxon>Craniata</taxon>
        <taxon>Vertebrata</taxon>
        <taxon>Euteleostomi</taxon>
        <taxon>Archelosauria</taxon>
        <taxon>Testudinata</taxon>
        <taxon>Testudines</taxon>
        <taxon>Cryptodira</taxon>
        <taxon>Durocryptodira</taxon>
        <taxon>Americhelydia</taxon>
        <taxon>Chelydroidea</taxon>
        <taxon>Chelydridae</taxon>
        <taxon>Chelydra</taxon>
    </lineage>
</organism>
<dbReference type="InterPro" id="IPR007743">
    <property type="entry name" value="Immunity-related_GTPase-like"/>
</dbReference>
<keyword evidence="2" id="KW-0547">Nucleotide-binding</keyword>
<gene>
    <name evidence="6" type="ORF">G0U57_012802</name>
</gene>
<keyword evidence="3" id="KW-0378">Hydrolase</keyword>
<dbReference type="Pfam" id="PF05049">
    <property type="entry name" value="IIGP"/>
    <property type="match status" value="2"/>
</dbReference>
<feature type="domain" description="IRG-type G" evidence="5">
    <location>
        <begin position="147"/>
        <end position="329"/>
    </location>
</feature>
<evidence type="ECO:0000256" key="2">
    <source>
        <dbReference type="ARBA" id="ARBA00022741"/>
    </source>
</evidence>
<evidence type="ECO:0000259" key="5">
    <source>
        <dbReference type="PROSITE" id="PS51716"/>
    </source>
</evidence>
<name>A0A8T1SC36_CHESE</name>
<dbReference type="Gene3D" id="3.40.50.300">
    <property type="entry name" value="P-loop containing nucleotide triphosphate hydrolases"/>
    <property type="match status" value="2"/>
</dbReference>
<dbReference type="PROSITE" id="PS51716">
    <property type="entry name" value="G_IRG"/>
    <property type="match status" value="2"/>
</dbReference>
<feature type="domain" description="IRG-type G" evidence="5">
    <location>
        <begin position="1"/>
        <end position="47"/>
    </location>
</feature>
<evidence type="ECO:0000256" key="1">
    <source>
        <dbReference type="ARBA" id="ARBA00005429"/>
    </source>
</evidence>
<dbReference type="InterPro" id="IPR051515">
    <property type="entry name" value="IRG"/>
</dbReference>
<dbReference type="PANTHER" id="PTHR32341">
    <property type="entry name" value="INTERFERON-INDUCIBLE GTPASE"/>
    <property type="match status" value="1"/>
</dbReference>
<evidence type="ECO:0000313" key="6">
    <source>
        <dbReference type="EMBL" id="KAG6926133.1"/>
    </source>
</evidence>
<dbReference type="AlphaFoldDB" id="A0A8T1SC36"/>
<comment type="caution">
    <text evidence="6">The sequence shown here is derived from an EMBL/GenBank/DDBJ whole genome shotgun (WGS) entry which is preliminary data.</text>
</comment>
<dbReference type="GO" id="GO:0016020">
    <property type="term" value="C:membrane"/>
    <property type="evidence" value="ECO:0007669"/>
    <property type="project" value="InterPro"/>
</dbReference>
<feature type="non-terminal residue" evidence="6">
    <location>
        <position position="515"/>
    </location>
</feature>
<reference evidence="6 7" key="1">
    <citation type="journal article" date="2020" name="G3 (Bethesda)">
        <title>Draft Genome of the Common Snapping Turtle, Chelydra serpentina, a Model for Phenotypic Plasticity in Reptiles.</title>
        <authorList>
            <person name="Das D."/>
            <person name="Singh S.K."/>
            <person name="Bierstedt J."/>
            <person name="Erickson A."/>
            <person name="Galli G.L.J."/>
            <person name="Crossley D.A. 2nd"/>
            <person name="Rhen T."/>
        </authorList>
    </citation>
    <scope>NUCLEOTIDE SEQUENCE [LARGE SCALE GENOMIC DNA]</scope>
    <source>
        <strain evidence="6">KW</strain>
    </source>
</reference>
<dbReference type="EMBL" id="JAHGAV010000345">
    <property type="protein sequence ID" value="KAG6926133.1"/>
    <property type="molecule type" value="Genomic_DNA"/>
</dbReference>
<dbReference type="GO" id="GO:0005525">
    <property type="term" value="F:GTP binding"/>
    <property type="evidence" value="ECO:0007669"/>
    <property type="project" value="UniProtKB-KW"/>
</dbReference>
<dbReference type="Proteomes" id="UP000765507">
    <property type="component" value="Unassembled WGS sequence"/>
</dbReference>
<dbReference type="FunFam" id="3.40.50.300:FF:000541">
    <property type="entry name" value="Immunity related GTPase M"/>
    <property type="match status" value="1"/>
</dbReference>
<proteinExistence type="inferred from homology"/>
<evidence type="ECO:0000256" key="4">
    <source>
        <dbReference type="ARBA" id="ARBA00023134"/>
    </source>
</evidence>
<dbReference type="InterPro" id="IPR027417">
    <property type="entry name" value="P-loop_NTPase"/>
</dbReference>
<dbReference type="OrthoDB" id="422720at2759"/>
<dbReference type="PANTHER" id="PTHR32341:SF17">
    <property type="entry name" value="IRG-TYPE G DOMAIN-CONTAINING PROTEIN"/>
    <property type="match status" value="1"/>
</dbReference>
<dbReference type="InterPro" id="IPR030385">
    <property type="entry name" value="G_IRG_dom"/>
</dbReference>
<protein>
    <submittedName>
        <fullName evidence="6">Immunity related GTPase cinema</fullName>
    </submittedName>
</protein>